<dbReference type="EMBL" id="JAPDPJ010000023">
    <property type="protein sequence ID" value="MCW3787067.1"/>
    <property type="molecule type" value="Genomic_DNA"/>
</dbReference>
<protein>
    <submittedName>
        <fullName evidence="2">Uncharacterized protein</fullName>
    </submittedName>
</protein>
<feature type="region of interest" description="Disordered" evidence="1">
    <location>
        <begin position="31"/>
        <end position="64"/>
    </location>
</feature>
<dbReference type="Proteomes" id="UP001209229">
    <property type="component" value="Unassembled WGS sequence"/>
</dbReference>
<evidence type="ECO:0000313" key="3">
    <source>
        <dbReference type="Proteomes" id="UP001209229"/>
    </source>
</evidence>
<evidence type="ECO:0000313" key="2">
    <source>
        <dbReference type="EMBL" id="MCW3787067.1"/>
    </source>
</evidence>
<dbReference type="AlphaFoldDB" id="A0AAE3SFG7"/>
<proteinExistence type="predicted"/>
<gene>
    <name evidence="2" type="ORF">OM075_11345</name>
</gene>
<reference evidence="2" key="1">
    <citation type="submission" date="2022-10" db="EMBL/GenBank/DDBJ databases">
        <authorList>
            <person name="Yu W.X."/>
        </authorList>
    </citation>
    <scope>NUCLEOTIDE SEQUENCE</scope>
    <source>
        <strain evidence="2">AAT</strain>
    </source>
</reference>
<comment type="caution">
    <text evidence="2">The sequence shown here is derived from an EMBL/GenBank/DDBJ whole genome shotgun (WGS) entry which is preliminary data.</text>
</comment>
<accession>A0AAE3SFG7</accession>
<dbReference type="RefSeq" id="WP_301190632.1">
    <property type="nucleotide sequence ID" value="NZ_JAPDPJ010000023.1"/>
</dbReference>
<organism evidence="2 3">
    <name type="scientific">Plebeiibacterium sediminum</name>
    <dbReference type="NCBI Taxonomy" id="2992112"/>
    <lineage>
        <taxon>Bacteria</taxon>
        <taxon>Pseudomonadati</taxon>
        <taxon>Bacteroidota</taxon>
        <taxon>Bacteroidia</taxon>
        <taxon>Marinilabiliales</taxon>
        <taxon>Marinilabiliaceae</taxon>
        <taxon>Plebeiibacterium</taxon>
    </lineage>
</organism>
<keyword evidence="3" id="KW-1185">Reference proteome</keyword>
<sequence length="94" mass="10932">MRSFKVSVDNKKVAFFKELLDNLDFVSYQEDTSKDLSHTLSDRNDVNKKEEGGEGLSKRKQKLSDDFNSIESRKKSLEDIRKAMMNIDKLRDSL</sequence>
<name>A0AAE3SFG7_9BACT</name>
<evidence type="ECO:0000256" key="1">
    <source>
        <dbReference type="SAM" id="MobiDB-lite"/>
    </source>
</evidence>
<feature type="compositionally biased region" description="Basic and acidic residues" evidence="1">
    <location>
        <begin position="31"/>
        <end position="52"/>
    </location>
</feature>